<accession>A0A7W3WUQ6</accession>
<keyword evidence="2" id="KW-1133">Transmembrane helix</keyword>
<feature type="region of interest" description="Disordered" evidence="1">
    <location>
        <begin position="49"/>
        <end position="117"/>
    </location>
</feature>
<feature type="compositionally biased region" description="Low complexity" evidence="1">
    <location>
        <begin position="56"/>
        <end position="67"/>
    </location>
</feature>
<evidence type="ECO:0000259" key="3">
    <source>
        <dbReference type="Pfam" id="PF13845"/>
    </source>
</evidence>
<dbReference type="Proteomes" id="UP000517765">
    <property type="component" value="Unassembled WGS sequence"/>
</dbReference>
<dbReference type="EMBL" id="JABJXA010000035">
    <property type="protein sequence ID" value="MBB1258873.1"/>
    <property type="molecule type" value="Genomic_DNA"/>
</dbReference>
<organism evidence="4 5">
    <name type="scientific">Streptomyces alkaliterrae</name>
    <dbReference type="NCBI Taxonomy" id="2213162"/>
    <lineage>
        <taxon>Bacteria</taxon>
        <taxon>Bacillati</taxon>
        <taxon>Actinomycetota</taxon>
        <taxon>Actinomycetes</taxon>
        <taxon>Kitasatosporales</taxon>
        <taxon>Streptomycetaceae</taxon>
        <taxon>Streptomyces</taxon>
    </lineage>
</organism>
<dbReference type="RefSeq" id="WP_181356270.1">
    <property type="nucleotide sequence ID" value="NZ_JABJXA010000035.1"/>
</dbReference>
<feature type="domain" description="Septum formation-related" evidence="3">
    <location>
        <begin position="120"/>
        <end position="214"/>
    </location>
</feature>
<gene>
    <name evidence="4" type="ORF">H3147_08515</name>
</gene>
<protein>
    <submittedName>
        <fullName evidence="4">Septum formation family protein</fullName>
    </submittedName>
</protein>
<dbReference type="AlphaFoldDB" id="A0A7W3WUQ6"/>
<evidence type="ECO:0000256" key="2">
    <source>
        <dbReference type="SAM" id="Phobius"/>
    </source>
</evidence>
<keyword evidence="2" id="KW-0472">Membrane</keyword>
<dbReference type="InterPro" id="IPR026004">
    <property type="entry name" value="Septum_form"/>
</dbReference>
<proteinExistence type="predicted"/>
<evidence type="ECO:0000313" key="5">
    <source>
        <dbReference type="Proteomes" id="UP000517765"/>
    </source>
</evidence>
<feature type="non-terminal residue" evidence="4">
    <location>
        <position position="1"/>
    </location>
</feature>
<feature type="transmembrane region" description="Helical" evidence="2">
    <location>
        <begin position="23"/>
        <end position="45"/>
    </location>
</feature>
<comment type="caution">
    <text evidence="4">The sequence shown here is derived from an EMBL/GenBank/DDBJ whole genome shotgun (WGS) entry which is preliminary data.</text>
</comment>
<sequence>PGPPTPGGWQQPPPPGGGGNRKAIIIALVAVLVAGGLIIGAAFLFTGGDKDDSAKESPSPTADSATPTPSPSETEEDEDDEEEWGDDPTPTNSPSRPGLDWEAIAPTPTSGPWPAYMLKPGDCFDMSKEREGHNEKISCSSAHDGEVVHQQKLAGEYKTDEDIRADADRICKSKLLAKAGLNSSMRFRNLSQYPRKSGYDLGMRTVTCSLVAQEGQKLNAKLN</sequence>
<evidence type="ECO:0000313" key="4">
    <source>
        <dbReference type="EMBL" id="MBB1258873.1"/>
    </source>
</evidence>
<dbReference type="Pfam" id="PF13845">
    <property type="entry name" value="Septum_form"/>
    <property type="match status" value="1"/>
</dbReference>
<feature type="compositionally biased region" description="Acidic residues" evidence="1">
    <location>
        <begin position="73"/>
        <end position="86"/>
    </location>
</feature>
<evidence type="ECO:0000256" key="1">
    <source>
        <dbReference type="SAM" id="MobiDB-lite"/>
    </source>
</evidence>
<keyword evidence="2" id="KW-0812">Transmembrane</keyword>
<name>A0A7W3WUQ6_9ACTN</name>
<reference evidence="5" key="1">
    <citation type="submission" date="2020-05" db="EMBL/GenBank/DDBJ databases">
        <title>Classification of alakaliphilic streptomycetes isolated from an alkaline soil next to Lonar Crater, India and a proposal for the recognition of Streptomyces alkaliterrae sp. nov.</title>
        <authorList>
            <person name="Golinska P."/>
        </authorList>
    </citation>
    <scope>NUCLEOTIDE SEQUENCE [LARGE SCALE GENOMIC DNA]</scope>
    <source>
        <strain evidence="5">OF8</strain>
    </source>
</reference>